<dbReference type="AlphaFoldDB" id="A0A0N5AIN0"/>
<evidence type="ECO:0000313" key="3">
    <source>
        <dbReference type="WBParaSite" id="SMUV_0000428101-mRNA-1"/>
    </source>
</evidence>
<dbReference type="Proteomes" id="UP000046393">
    <property type="component" value="Unplaced"/>
</dbReference>
<proteinExistence type="predicted"/>
<organism evidence="2 3">
    <name type="scientific">Syphacia muris</name>
    <dbReference type="NCBI Taxonomy" id="451379"/>
    <lineage>
        <taxon>Eukaryota</taxon>
        <taxon>Metazoa</taxon>
        <taxon>Ecdysozoa</taxon>
        <taxon>Nematoda</taxon>
        <taxon>Chromadorea</taxon>
        <taxon>Rhabditida</taxon>
        <taxon>Spirurina</taxon>
        <taxon>Oxyuridomorpha</taxon>
        <taxon>Oxyuroidea</taxon>
        <taxon>Oxyuridae</taxon>
        <taxon>Syphacia</taxon>
    </lineage>
</organism>
<sequence>MQAHRFFIPSLTYIALYPSIIALDIIDIGFVNNIRIYRRINACKRVGRLKGGQTCRSVLNEGGIELKLANVMFARTHDSDERAWMEERDEQSAEVEKSILFTRLIYLSVYR</sequence>
<keyword evidence="1" id="KW-0472">Membrane</keyword>
<evidence type="ECO:0000313" key="2">
    <source>
        <dbReference type="Proteomes" id="UP000046393"/>
    </source>
</evidence>
<reference evidence="3" key="1">
    <citation type="submission" date="2017-02" db="UniProtKB">
        <authorList>
            <consortium name="WormBaseParasite"/>
        </authorList>
    </citation>
    <scope>IDENTIFICATION</scope>
</reference>
<keyword evidence="2" id="KW-1185">Reference proteome</keyword>
<feature type="transmembrane region" description="Helical" evidence="1">
    <location>
        <begin position="6"/>
        <end position="30"/>
    </location>
</feature>
<keyword evidence="1" id="KW-0812">Transmembrane</keyword>
<evidence type="ECO:0000256" key="1">
    <source>
        <dbReference type="SAM" id="Phobius"/>
    </source>
</evidence>
<dbReference type="WBParaSite" id="SMUV_0000428101-mRNA-1">
    <property type="protein sequence ID" value="SMUV_0000428101-mRNA-1"/>
    <property type="gene ID" value="SMUV_0000428101"/>
</dbReference>
<name>A0A0N5AIN0_9BILA</name>
<protein>
    <submittedName>
        <fullName evidence="3">Uncharacterized protein</fullName>
    </submittedName>
</protein>
<keyword evidence="1" id="KW-1133">Transmembrane helix</keyword>
<accession>A0A0N5AIN0</accession>